<evidence type="ECO:0000313" key="3">
    <source>
        <dbReference type="Proteomes" id="UP000306402"/>
    </source>
</evidence>
<comment type="similarity">
    <text evidence="1">Belongs to the TolB family.</text>
</comment>
<organism evidence="2 3">
    <name type="scientific">Dyadobacter luticola</name>
    <dbReference type="NCBI Taxonomy" id="1979387"/>
    <lineage>
        <taxon>Bacteria</taxon>
        <taxon>Pseudomonadati</taxon>
        <taxon>Bacteroidota</taxon>
        <taxon>Cytophagia</taxon>
        <taxon>Cytophagales</taxon>
        <taxon>Spirosomataceae</taxon>
        <taxon>Dyadobacter</taxon>
    </lineage>
</organism>
<comment type="caution">
    <text evidence="2">The sequence shown here is derived from an EMBL/GenBank/DDBJ whole genome shotgun (WGS) entry which is preliminary data.</text>
</comment>
<dbReference type="InterPro" id="IPR011042">
    <property type="entry name" value="6-blade_b-propeller_TolB-like"/>
</dbReference>
<dbReference type="SUPFAM" id="SSF82171">
    <property type="entry name" value="DPP6 N-terminal domain-like"/>
    <property type="match status" value="2"/>
</dbReference>
<evidence type="ECO:0000256" key="1">
    <source>
        <dbReference type="ARBA" id="ARBA00009820"/>
    </source>
</evidence>
<keyword evidence="3" id="KW-1185">Reference proteome</keyword>
<dbReference type="Gene3D" id="2.120.10.30">
    <property type="entry name" value="TolB, C-terminal domain"/>
    <property type="match status" value="1"/>
</dbReference>
<dbReference type="RefSeq" id="WP_138363935.1">
    <property type="nucleotide sequence ID" value="NZ_VCEJ01000002.1"/>
</dbReference>
<dbReference type="OrthoDB" id="924386at2"/>
<dbReference type="PANTHER" id="PTHR36842:SF1">
    <property type="entry name" value="PROTEIN TOLB"/>
    <property type="match status" value="1"/>
</dbReference>
<gene>
    <name evidence="2" type="ORF">FEN17_03645</name>
</gene>
<reference evidence="2 3" key="1">
    <citation type="submission" date="2019-05" db="EMBL/GenBank/DDBJ databases">
        <authorList>
            <person name="Qu J.-H."/>
        </authorList>
    </citation>
    <scope>NUCLEOTIDE SEQUENCE [LARGE SCALE GENOMIC DNA]</scope>
    <source>
        <strain evidence="2 3">T17</strain>
    </source>
</reference>
<accession>A0A5R9L354</accession>
<protein>
    <submittedName>
        <fullName evidence="2">Uncharacterized protein</fullName>
    </submittedName>
</protein>
<dbReference type="Pfam" id="PF07676">
    <property type="entry name" value="PD40"/>
    <property type="match status" value="2"/>
</dbReference>
<name>A0A5R9L354_9BACT</name>
<dbReference type="PANTHER" id="PTHR36842">
    <property type="entry name" value="PROTEIN TOLB HOMOLOG"/>
    <property type="match status" value="1"/>
</dbReference>
<dbReference type="InterPro" id="IPR011659">
    <property type="entry name" value="WD40"/>
</dbReference>
<dbReference type="EMBL" id="VCEJ01000002">
    <property type="protein sequence ID" value="TLV02725.1"/>
    <property type="molecule type" value="Genomic_DNA"/>
</dbReference>
<dbReference type="AlphaFoldDB" id="A0A5R9L354"/>
<dbReference type="Proteomes" id="UP000306402">
    <property type="component" value="Unassembled WGS sequence"/>
</dbReference>
<evidence type="ECO:0000313" key="2">
    <source>
        <dbReference type="EMBL" id="TLV02725.1"/>
    </source>
</evidence>
<proteinExistence type="inferred from homology"/>
<sequence>MKKLLILTLAVVCNSCWLDPFYDRSAGKFLKDVVPLEEFNSEFDDYNSDLPHNKSGHVFLTFSSKREKKDYFNLVYIPAELKYDKRLSIQKISKSGIIYDDVTDNATTAVFANTANGNFNVYGPRTISMRRDLASDGNTPDDVLFFYADDSEGNMEIKYMVRGAHGYEGPFKFDLLNSQKDDGYPTFSFDGDKIYFSSNRDGNFDIYEVSIDGAGYDRLSTATFIKPEKFAIRKVEELSSPADDKCPYLYGDIMVFVSDRPGGKGGTDIYYSKLENGKWSTPVNAGDRINTSFNEYRPILPSLNHFNYYLMIFSSDRPGGKGGFDLYMTGLIDRW</sequence>